<proteinExistence type="predicted"/>
<keyword evidence="5" id="KW-1185">Reference proteome</keyword>
<evidence type="ECO:0000313" key="5">
    <source>
        <dbReference type="Proteomes" id="UP000317722"/>
    </source>
</evidence>
<dbReference type="SUPFAM" id="SSF54631">
    <property type="entry name" value="CBS-domain pair"/>
    <property type="match status" value="1"/>
</dbReference>
<dbReference type="InterPro" id="IPR000644">
    <property type="entry name" value="CBS_dom"/>
</dbReference>
<dbReference type="PANTHER" id="PTHR43080">
    <property type="entry name" value="CBS DOMAIN-CONTAINING PROTEIN CBSX3, MITOCHONDRIAL"/>
    <property type="match status" value="1"/>
</dbReference>
<gene>
    <name evidence="4" type="ORF">EAH86_17820</name>
</gene>
<keyword evidence="1 2" id="KW-0129">CBS domain</keyword>
<dbReference type="PROSITE" id="PS51371">
    <property type="entry name" value="CBS"/>
    <property type="match status" value="2"/>
</dbReference>
<feature type="domain" description="CBS" evidence="3">
    <location>
        <begin position="76"/>
        <end position="131"/>
    </location>
</feature>
<reference evidence="4 5" key="1">
    <citation type="journal article" date="2019" name="Environ. Microbiol.">
        <title>Species interactions and distinct microbial communities in high Arctic permafrost affected cryosols are associated with the CH4 and CO2 gas fluxes.</title>
        <authorList>
            <person name="Altshuler I."/>
            <person name="Hamel J."/>
            <person name="Turney S."/>
            <person name="Magnuson E."/>
            <person name="Levesque R."/>
            <person name="Greer C."/>
            <person name="Whyte L.G."/>
        </authorList>
    </citation>
    <scope>NUCLEOTIDE SEQUENCE [LARGE SCALE GENOMIC DNA]</scope>
    <source>
        <strain evidence="4 5">S9.3A</strain>
    </source>
</reference>
<dbReference type="PANTHER" id="PTHR43080:SF2">
    <property type="entry name" value="CBS DOMAIN-CONTAINING PROTEIN"/>
    <property type="match status" value="1"/>
</dbReference>
<dbReference type="EMBL" id="RCZM01000006">
    <property type="protein sequence ID" value="TPG14058.1"/>
    <property type="molecule type" value="Genomic_DNA"/>
</dbReference>
<feature type="domain" description="CBS" evidence="3">
    <location>
        <begin position="7"/>
        <end position="67"/>
    </location>
</feature>
<dbReference type="InterPro" id="IPR044725">
    <property type="entry name" value="CBSX3_CBS_dom"/>
</dbReference>
<name>A0A502CMD5_9MICO</name>
<dbReference type="Pfam" id="PF00571">
    <property type="entry name" value="CBS"/>
    <property type="match status" value="2"/>
</dbReference>
<comment type="caution">
    <text evidence="4">The sequence shown here is derived from an EMBL/GenBank/DDBJ whole genome shotgun (WGS) entry which is preliminary data.</text>
</comment>
<evidence type="ECO:0000313" key="4">
    <source>
        <dbReference type="EMBL" id="TPG14058.1"/>
    </source>
</evidence>
<dbReference type="Gene3D" id="3.10.580.10">
    <property type="entry name" value="CBS-domain"/>
    <property type="match status" value="1"/>
</dbReference>
<dbReference type="InterPro" id="IPR051257">
    <property type="entry name" value="Diverse_CBS-Domain"/>
</dbReference>
<protein>
    <submittedName>
        <fullName evidence="4">CBS domain-containing protein</fullName>
    </submittedName>
</protein>
<dbReference type="InterPro" id="IPR046342">
    <property type="entry name" value="CBS_dom_sf"/>
</dbReference>
<dbReference type="SMART" id="SM00116">
    <property type="entry name" value="CBS"/>
    <property type="match status" value="2"/>
</dbReference>
<dbReference type="AlphaFoldDB" id="A0A502CMD5"/>
<accession>A0A502CMD5</accession>
<dbReference type="OrthoDB" id="9807125at2"/>
<evidence type="ECO:0000256" key="2">
    <source>
        <dbReference type="PROSITE-ProRule" id="PRU00703"/>
    </source>
</evidence>
<evidence type="ECO:0000256" key="1">
    <source>
        <dbReference type="ARBA" id="ARBA00023122"/>
    </source>
</evidence>
<dbReference type="CDD" id="cd04623">
    <property type="entry name" value="CBS_pair_bac_euk"/>
    <property type="match status" value="1"/>
</dbReference>
<dbReference type="Proteomes" id="UP000317722">
    <property type="component" value="Unassembled WGS sequence"/>
</dbReference>
<evidence type="ECO:0000259" key="3">
    <source>
        <dbReference type="PROSITE" id="PS51371"/>
    </source>
</evidence>
<dbReference type="RefSeq" id="WP_140743196.1">
    <property type="nucleotide sequence ID" value="NZ_RCZM01000006.1"/>
</dbReference>
<sequence length="142" mass="15748">MRISDVVRRKGGQVVTVRSEDTVERLLDLLAEHRIGALVVSDDGQSVNGIVSERDVVRHLQRDGAAVLLAPVSTIMTAEVKTCELDVPIEELARTMTDLRIRHVPVVVDGKLHAIVSIGDIVKHRIDELQSERDQLVGYIQQ</sequence>
<organism evidence="4 5">
    <name type="scientific">Pedococcus bigeumensis</name>
    <dbReference type="NCBI Taxonomy" id="433644"/>
    <lineage>
        <taxon>Bacteria</taxon>
        <taxon>Bacillati</taxon>
        <taxon>Actinomycetota</taxon>
        <taxon>Actinomycetes</taxon>
        <taxon>Micrococcales</taxon>
        <taxon>Intrasporangiaceae</taxon>
        <taxon>Pedococcus</taxon>
    </lineage>
</organism>